<feature type="transmembrane region" description="Helical" evidence="1">
    <location>
        <begin position="193"/>
        <end position="216"/>
    </location>
</feature>
<dbReference type="EMBL" id="JAIZAY010000005">
    <property type="protein sequence ID" value="KAJ8042096.1"/>
    <property type="molecule type" value="Genomic_DNA"/>
</dbReference>
<dbReference type="PANTHER" id="PTHR11161:SF0">
    <property type="entry name" value="O-ACYLTRANSFERASE LIKE PROTEIN"/>
    <property type="match status" value="1"/>
</dbReference>
<keyword evidence="1" id="KW-0472">Membrane</keyword>
<name>A0A9Q1CC04_HOLLE</name>
<dbReference type="InterPro" id="IPR002656">
    <property type="entry name" value="Acyl_transf_3_dom"/>
</dbReference>
<feature type="transmembrane region" description="Helical" evidence="1">
    <location>
        <begin position="403"/>
        <end position="424"/>
    </location>
</feature>
<feature type="transmembrane region" description="Helical" evidence="1">
    <location>
        <begin position="444"/>
        <end position="470"/>
    </location>
</feature>
<dbReference type="Pfam" id="PF01757">
    <property type="entry name" value="Acyl_transf_3"/>
    <property type="match status" value="1"/>
</dbReference>
<evidence type="ECO:0000313" key="4">
    <source>
        <dbReference type="Proteomes" id="UP001152320"/>
    </source>
</evidence>
<feature type="transmembrane region" description="Helical" evidence="1">
    <location>
        <begin position="682"/>
        <end position="703"/>
    </location>
</feature>
<dbReference type="SMART" id="SM00703">
    <property type="entry name" value="NRF"/>
    <property type="match status" value="1"/>
</dbReference>
<protein>
    <submittedName>
        <fullName evidence="3">Nose resistant to fluoxetine protein 6</fullName>
    </submittedName>
</protein>
<evidence type="ECO:0000313" key="3">
    <source>
        <dbReference type="EMBL" id="KAJ8042096.1"/>
    </source>
</evidence>
<sequence>MPSILPQLHHVTWFLLVSVVLYSPCSVVSLTPEMVHWMWHGQQIPVTNVQSQNISKQCHEKLLMLNLNNSVKALDACGKPGAGILVGNINWLGHFDECDGLKDFHYCLVEFNISEVGEFQGIPIPMQYGLCAPQECSEIDVLNGLEYFTDGSKFPLRVVSIGSCVENIPGFSVEANSQPMCAKYPHEDFDAKFFAAVTIFGILFLLVVVSSLYHAWYHSQACHHKPVLNQLEENLGPSHPDTSPLMMSQGPEVHIQTGVPTDFEEKEDHSTSDGHIQVDSESKKLKTFNHIIFSWALPHNLPKLLSVHQTKGAIPCLNGIRVLSMLWVILGHTFWISAMVGTVNPETGVDWLKRYGFLFVLNAFYSVDTFFFLSGLLVTYLTLKQMKKKHGKIAWHWFYFHRYWRLSPVLAMTMLLYVCITPYFGHGPYAQNLGVREFCPKYWWANLLYISNFYPVYSAEMCMGWVWYLANDMQFYIISPLILVPLFFIPWLGLSLIAVLCAASMCTTGILVAVYDFPSAFSEFQTQPGTHATFTDVVYMKPYCRISPYLVGMILGCIFFKYPPKSIKFHWMVALLGWILACGTGYACVYSVYGNYNGEPWPTAGNVVYEMLCRFAWGLFVAWVVFACYYGYGGWVNSFLDHPAWAPLGRLTYSAYLLHPIVVFFFLAHQGSALYLSLGLMAFYFAGVSLISYGCAAIMSLMVEFPLVGLEKLFIPRG</sequence>
<feature type="transmembrane region" description="Helical" evidence="1">
    <location>
        <begin position="12"/>
        <end position="31"/>
    </location>
</feature>
<feature type="transmembrane region" description="Helical" evidence="1">
    <location>
        <begin position="363"/>
        <end position="383"/>
    </location>
</feature>
<dbReference type="PANTHER" id="PTHR11161">
    <property type="entry name" value="O-ACYLTRANSFERASE"/>
    <property type="match status" value="1"/>
</dbReference>
<accession>A0A9Q1CC04</accession>
<dbReference type="InterPro" id="IPR006621">
    <property type="entry name" value="Nose-resist-to-fluoxetine_N"/>
</dbReference>
<dbReference type="GO" id="GO:0016747">
    <property type="term" value="F:acyltransferase activity, transferring groups other than amino-acyl groups"/>
    <property type="evidence" value="ECO:0007669"/>
    <property type="project" value="InterPro"/>
</dbReference>
<feature type="domain" description="Nose resistant-to-fluoxetine protein N-terminal" evidence="2">
    <location>
        <begin position="55"/>
        <end position="166"/>
    </location>
</feature>
<dbReference type="InterPro" id="IPR052728">
    <property type="entry name" value="O2_lipid_transport_reg"/>
</dbReference>
<evidence type="ECO:0000256" key="1">
    <source>
        <dbReference type="SAM" id="Phobius"/>
    </source>
</evidence>
<feature type="transmembrane region" description="Helical" evidence="1">
    <location>
        <begin position="322"/>
        <end position="343"/>
    </location>
</feature>
<gene>
    <name evidence="3" type="ORF">HOLleu_13079</name>
</gene>
<feature type="transmembrane region" description="Helical" evidence="1">
    <location>
        <begin position="653"/>
        <end position="676"/>
    </location>
</feature>
<feature type="transmembrane region" description="Helical" evidence="1">
    <location>
        <begin position="482"/>
        <end position="515"/>
    </location>
</feature>
<evidence type="ECO:0000259" key="2">
    <source>
        <dbReference type="SMART" id="SM00703"/>
    </source>
</evidence>
<keyword evidence="1" id="KW-1133">Transmembrane helix</keyword>
<dbReference type="Pfam" id="PF20146">
    <property type="entry name" value="NRF"/>
    <property type="match status" value="1"/>
</dbReference>
<organism evidence="3 4">
    <name type="scientific">Holothuria leucospilota</name>
    <name type="common">Black long sea cucumber</name>
    <name type="synonym">Mertensiothuria leucospilota</name>
    <dbReference type="NCBI Taxonomy" id="206669"/>
    <lineage>
        <taxon>Eukaryota</taxon>
        <taxon>Metazoa</taxon>
        <taxon>Echinodermata</taxon>
        <taxon>Eleutherozoa</taxon>
        <taxon>Echinozoa</taxon>
        <taxon>Holothuroidea</taxon>
        <taxon>Aspidochirotacea</taxon>
        <taxon>Aspidochirotida</taxon>
        <taxon>Holothuriidae</taxon>
        <taxon>Holothuria</taxon>
    </lineage>
</organism>
<feature type="transmembrane region" description="Helical" evidence="1">
    <location>
        <begin position="615"/>
        <end position="632"/>
    </location>
</feature>
<dbReference type="AlphaFoldDB" id="A0A9Q1CC04"/>
<dbReference type="Proteomes" id="UP001152320">
    <property type="component" value="Chromosome 5"/>
</dbReference>
<reference evidence="3" key="1">
    <citation type="submission" date="2021-10" db="EMBL/GenBank/DDBJ databases">
        <title>Tropical sea cucumber genome reveals ecological adaptation and Cuvierian tubules defense mechanism.</title>
        <authorList>
            <person name="Chen T."/>
        </authorList>
    </citation>
    <scope>NUCLEOTIDE SEQUENCE</scope>
    <source>
        <strain evidence="3">Nanhai2018</strain>
        <tissue evidence="3">Muscle</tissue>
    </source>
</reference>
<proteinExistence type="predicted"/>
<comment type="caution">
    <text evidence="3">The sequence shown here is derived from an EMBL/GenBank/DDBJ whole genome shotgun (WGS) entry which is preliminary data.</text>
</comment>
<dbReference type="OrthoDB" id="207378at2759"/>
<keyword evidence="4" id="KW-1185">Reference proteome</keyword>
<feature type="transmembrane region" description="Helical" evidence="1">
    <location>
        <begin position="569"/>
        <end position="593"/>
    </location>
</feature>
<keyword evidence="1" id="KW-0812">Transmembrane</keyword>